<dbReference type="Gene3D" id="3.30.420.40">
    <property type="match status" value="1"/>
</dbReference>
<gene>
    <name evidence="4" type="ORF">MGAL_10B042483</name>
</gene>
<dbReference type="PANTHER" id="PTHR14187:SF5">
    <property type="entry name" value="HEAT SHOCK 70 KDA PROTEIN 12A"/>
    <property type="match status" value="1"/>
</dbReference>
<evidence type="ECO:0000313" key="4">
    <source>
        <dbReference type="EMBL" id="VDI66824.1"/>
    </source>
</evidence>
<name>A0A8B6GPY0_MYTGA</name>
<dbReference type="PANTHER" id="PTHR14187">
    <property type="entry name" value="ALPHA KINASE/ELONGATION FACTOR 2 KINASE"/>
    <property type="match status" value="1"/>
</dbReference>
<dbReference type="Proteomes" id="UP000596742">
    <property type="component" value="Unassembled WGS sequence"/>
</dbReference>
<dbReference type="EMBL" id="UYJE01008751">
    <property type="protein sequence ID" value="VDI66824.1"/>
    <property type="molecule type" value="Genomic_DNA"/>
</dbReference>
<dbReference type="Pfam" id="PF00012">
    <property type="entry name" value="HSP70"/>
    <property type="match status" value="1"/>
</dbReference>
<sequence length="661" mass="75092">MGLAVNLVNFIKLKTTSQASFKTVLKKPVQHQVELQTKNKQQKNIKARQHYDPALAPDLQSIVQNMENNEEESSFNSPTETVINSVYHVNRKAGHDRIFIAAIDIGTTYSGYAYASRRDLEKDPSNIYCPQWRGDEGMYYKTATAVLFDEDGNFHKFGFEAEEYYNDDLSDKFKCFFFKNFKMLLYENRNDLSEDVVIKDITGKQMKAIQVFSAAICYLKDHLLKTLQKSFHTDSNISNTDIHWVLTVPAIWEMRAKQFMRDAAEMAGILGDQLSLALEPEAASLYCRKVPMRIKDSVTKTVDLLGPGISYVLLDQGGGTLDVTGHRIEKDNCLTEIISPNGGNWGGNNVNYEFEKYLNKMFTKTVVEKIKAEDPVAYFDIIKQFERKKKSVNPKSEGDVVLSISPVFSEMYDKIYNASLPSEIQIKRGKMRISAQQFKSFFDPSIKSITQHVLEIFKNPKLQNVNVILAVGGFSESEIIIDSISKSLPNMEIIVPKDPVLAVLKGAVVFGFEPCGVKSRISRYTYGIKVEKEIRTKGDENYRKIRRNVQKRRFAIDVFERLVEIGEEINVGTWQSTMEYEPINKNDKEVQIEFYATEEKDPVHVTDPGCMKLGTLKVNLRERKTSDGALKLQINAGGTEILAVITDENNGQIFKAKFCLP</sequence>
<dbReference type="GO" id="GO:0005524">
    <property type="term" value="F:ATP binding"/>
    <property type="evidence" value="ECO:0007669"/>
    <property type="project" value="UniProtKB-KW"/>
</dbReference>
<keyword evidence="3" id="KW-0067">ATP-binding</keyword>
<accession>A0A8B6GPY0</accession>
<dbReference type="GO" id="GO:0140662">
    <property type="term" value="F:ATP-dependent protein folding chaperone"/>
    <property type="evidence" value="ECO:0007669"/>
    <property type="project" value="InterPro"/>
</dbReference>
<keyword evidence="5" id="KW-1185">Reference proteome</keyword>
<evidence type="ECO:0000256" key="1">
    <source>
        <dbReference type="ARBA" id="ARBA00007381"/>
    </source>
</evidence>
<dbReference type="AlphaFoldDB" id="A0A8B6GPY0"/>
<reference evidence="4" key="1">
    <citation type="submission" date="2018-11" db="EMBL/GenBank/DDBJ databases">
        <authorList>
            <person name="Alioto T."/>
            <person name="Alioto T."/>
        </authorList>
    </citation>
    <scope>NUCLEOTIDE SEQUENCE</scope>
</reference>
<comment type="similarity">
    <text evidence="1">Belongs to the heat shock protein 70 family.</text>
</comment>
<evidence type="ECO:0000256" key="3">
    <source>
        <dbReference type="ARBA" id="ARBA00022840"/>
    </source>
</evidence>
<proteinExistence type="inferred from homology"/>
<dbReference type="CDD" id="cd10229">
    <property type="entry name" value="ASKHA_NBD_HSP70_HSPA12"/>
    <property type="match status" value="1"/>
</dbReference>
<evidence type="ECO:0000256" key="2">
    <source>
        <dbReference type="ARBA" id="ARBA00022741"/>
    </source>
</evidence>
<dbReference type="InterPro" id="IPR043129">
    <property type="entry name" value="ATPase_NBD"/>
</dbReference>
<dbReference type="OrthoDB" id="6108644at2759"/>
<keyword evidence="2" id="KW-0547">Nucleotide-binding</keyword>
<protein>
    <submittedName>
        <fullName evidence="4">Uncharacterized protein</fullName>
    </submittedName>
</protein>
<organism evidence="4 5">
    <name type="scientific">Mytilus galloprovincialis</name>
    <name type="common">Mediterranean mussel</name>
    <dbReference type="NCBI Taxonomy" id="29158"/>
    <lineage>
        <taxon>Eukaryota</taxon>
        <taxon>Metazoa</taxon>
        <taxon>Spiralia</taxon>
        <taxon>Lophotrochozoa</taxon>
        <taxon>Mollusca</taxon>
        <taxon>Bivalvia</taxon>
        <taxon>Autobranchia</taxon>
        <taxon>Pteriomorphia</taxon>
        <taxon>Mytilida</taxon>
        <taxon>Mytiloidea</taxon>
        <taxon>Mytilidae</taxon>
        <taxon>Mytilinae</taxon>
        <taxon>Mytilus</taxon>
    </lineage>
</organism>
<dbReference type="SUPFAM" id="SSF53067">
    <property type="entry name" value="Actin-like ATPase domain"/>
    <property type="match status" value="2"/>
</dbReference>
<dbReference type="InterPro" id="IPR013126">
    <property type="entry name" value="Hsp_70_fam"/>
</dbReference>
<evidence type="ECO:0000313" key="5">
    <source>
        <dbReference type="Proteomes" id="UP000596742"/>
    </source>
</evidence>
<comment type="caution">
    <text evidence="4">The sequence shown here is derived from an EMBL/GenBank/DDBJ whole genome shotgun (WGS) entry which is preliminary data.</text>
</comment>